<dbReference type="AlphaFoldDB" id="A0A2A9DNF0"/>
<protein>
    <submittedName>
        <fullName evidence="2">Secretion/DNA translocation related TadE-like protein</fullName>
    </submittedName>
</protein>
<dbReference type="RefSeq" id="WP_098388784.1">
    <property type="nucleotide sequence ID" value="NZ_LS483464.1"/>
</dbReference>
<evidence type="ECO:0000256" key="1">
    <source>
        <dbReference type="SAM" id="Phobius"/>
    </source>
</evidence>
<dbReference type="Proteomes" id="UP000221653">
    <property type="component" value="Unassembled WGS sequence"/>
</dbReference>
<evidence type="ECO:0000313" key="2">
    <source>
        <dbReference type="EMBL" id="PFG27440.1"/>
    </source>
</evidence>
<comment type="caution">
    <text evidence="2">The sequence shown here is derived from an EMBL/GenBank/DDBJ whole genome shotgun (WGS) entry which is preliminary data.</text>
</comment>
<dbReference type="STRING" id="1724.GCA_001044175_00715"/>
<organism evidence="2 3">
    <name type="scientific">Corynebacterium renale</name>
    <dbReference type="NCBI Taxonomy" id="1724"/>
    <lineage>
        <taxon>Bacteria</taxon>
        <taxon>Bacillati</taxon>
        <taxon>Actinomycetota</taxon>
        <taxon>Actinomycetes</taxon>
        <taxon>Mycobacteriales</taxon>
        <taxon>Corynebacteriaceae</taxon>
        <taxon>Corynebacterium</taxon>
    </lineage>
</organism>
<reference evidence="2 3" key="1">
    <citation type="submission" date="2017-10" db="EMBL/GenBank/DDBJ databases">
        <title>Sequencing the genomes of 1000 actinobacteria strains.</title>
        <authorList>
            <person name="Klenk H.-P."/>
        </authorList>
    </citation>
    <scope>NUCLEOTIDE SEQUENCE [LARGE SCALE GENOMIC DNA]</scope>
    <source>
        <strain evidence="2 3">DSM 20688</strain>
    </source>
</reference>
<feature type="transmembrane region" description="Helical" evidence="1">
    <location>
        <begin position="12"/>
        <end position="38"/>
    </location>
</feature>
<keyword evidence="1" id="KW-0812">Transmembrane</keyword>
<keyword evidence="1" id="KW-1133">Transmembrane helix</keyword>
<sequence length="106" mass="10446">MRSLHDDTGSATITAAGMIAALVLAAMTIAGAAHWVVAGHRAQVAADMAAVAAAYAHAVGREACPAAEATAHENQATVTACAVDGADVEIRATISGRDAVARAGPL</sequence>
<dbReference type="InterPro" id="IPR021202">
    <property type="entry name" value="Rv3654c-like"/>
</dbReference>
<keyword evidence="3" id="KW-1185">Reference proteome</keyword>
<proteinExistence type="predicted"/>
<name>A0A2A9DNF0_9CORY</name>
<dbReference type="NCBIfam" id="TIGR03816">
    <property type="entry name" value="tadE_like_DECH"/>
    <property type="match status" value="1"/>
</dbReference>
<accession>A0A2A9DNF0</accession>
<keyword evidence="1" id="KW-0472">Membrane</keyword>
<gene>
    <name evidence="2" type="ORF">ATK06_0499</name>
</gene>
<dbReference type="EMBL" id="PDJF01000001">
    <property type="protein sequence ID" value="PFG27440.1"/>
    <property type="molecule type" value="Genomic_DNA"/>
</dbReference>
<evidence type="ECO:0000313" key="3">
    <source>
        <dbReference type="Proteomes" id="UP000221653"/>
    </source>
</evidence>